<dbReference type="PANTHER" id="PTHR38030:SF2">
    <property type="entry name" value="PROTOPORPHYRINOGEN IX DEHYDROGENASE [QUINONE]"/>
    <property type="match status" value="1"/>
</dbReference>
<dbReference type="GO" id="GO:0010181">
    <property type="term" value="F:FMN binding"/>
    <property type="evidence" value="ECO:0007669"/>
    <property type="project" value="InterPro"/>
</dbReference>
<dbReference type="Gene3D" id="3.40.50.360">
    <property type="match status" value="1"/>
</dbReference>
<dbReference type="InterPro" id="IPR052200">
    <property type="entry name" value="Protoporphyrinogen_IX_DH"/>
</dbReference>
<dbReference type="InterPro" id="IPR008254">
    <property type="entry name" value="Flavodoxin/NO_synth"/>
</dbReference>
<dbReference type="AlphaFoldDB" id="A0A8I0KR04"/>
<keyword evidence="3" id="KW-1185">Reference proteome</keyword>
<dbReference type="InterPro" id="IPR026816">
    <property type="entry name" value="Flavodoxin_dom"/>
</dbReference>
<name>A0A8I0KR04_9ACTO</name>
<dbReference type="RefSeq" id="WP_191071042.1">
    <property type="nucleotide sequence ID" value="NZ_JACRUO010000001.1"/>
</dbReference>
<dbReference type="SUPFAM" id="SSF52218">
    <property type="entry name" value="Flavoproteins"/>
    <property type="match status" value="1"/>
</dbReference>
<dbReference type="PANTHER" id="PTHR38030">
    <property type="entry name" value="PROTOPORPHYRINOGEN IX DEHYDROGENASE [MENAQUINONE]"/>
    <property type="match status" value="1"/>
</dbReference>
<dbReference type="GO" id="GO:0070819">
    <property type="term" value="F:menaquinone-dependent protoporphyrinogen oxidase activity"/>
    <property type="evidence" value="ECO:0007669"/>
    <property type="project" value="TreeGrafter"/>
</dbReference>
<dbReference type="PROSITE" id="PS50902">
    <property type="entry name" value="FLAVODOXIN_LIKE"/>
    <property type="match status" value="1"/>
</dbReference>
<comment type="caution">
    <text evidence="2">The sequence shown here is derived from an EMBL/GenBank/DDBJ whole genome shotgun (WGS) entry which is preliminary data.</text>
</comment>
<dbReference type="GO" id="GO:0006783">
    <property type="term" value="P:heme biosynthetic process"/>
    <property type="evidence" value="ECO:0007669"/>
    <property type="project" value="TreeGrafter"/>
</dbReference>
<gene>
    <name evidence="2" type="ORF">H8R10_01730</name>
</gene>
<dbReference type="Pfam" id="PF12724">
    <property type="entry name" value="Flavodoxin_5"/>
    <property type="match status" value="1"/>
</dbReference>
<evidence type="ECO:0000259" key="1">
    <source>
        <dbReference type="PROSITE" id="PS50902"/>
    </source>
</evidence>
<reference evidence="2 3" key="1">
    <citation type="submission" date="2020-08" db="EMBL/GenBank/DDBJ databases">
        <title>Winkia gen. nov., sp. nov., isolated from faeces of the Anser albifrons in China.</title>
        <authorList>
            <person name="Liu Q."/>
        </authorList>
    </citation>
    <scope>NUCLEOTIDE SEQUENCE [LARGE SCALE GENOMIC DNA]</scope>
    <source>
        <strain evidence="2 3">C62</strain>
    </source>
</reference>
<sequence length="164" mass="17850">MKVLVTVASKHGSTREVGATIAEQLRMHGLDVDEIEPASVHSVSEYDAVVVGSAVYMTQWMDSAREFLARFGHNLEELELWAFSVGMAGVGSGGIEDPSRVGPALLTARPRDYVTFKGKLNPQELSWRERTVAKLGGAIEGDFRDEAAEREWADSIAAALTSTR</sequence>
<evidence type="ECO:0000313" key="3">
    <source>
        <dbReference type="Proteomes" id="UP000627538"/>
    </source>
</evidence>
<accession>A0A8I0KR04</accession>
<feature type="domain" description="Flavodoxin-like" evidence="1">
    <location>
        <begin position="3"/>
        <end position="157"/>
    </location>
</feature>
<proteinExistence type="predicted"/>
<dbReference type="EMBL" id="JACRUO010000001">
    <property type="protein sequence ID" value="MBD3688957.1"/>
    <property type="molecule type" value="Genomic_DNA"/>
</dbReference>
<dbReference type="InterPro" id="IPR029039">
    <property type="entry name" value="Flavoprotein-like_sf"/>
</dbReference>
<evidence type="ECO:0000313" key="2">
    <source>
        <dbReference type="EMBL" id="MBD3688957.1"/>
    </source>
</evidence>
<organism evidence="2 3">
    <name type="scientific">Nanchangia anserum</name>
    <dbReference type="NCBI Taxonomy" id="2692125"/>
    <lineage>
        <taxon>Bacteria</taxon>
        <taxon>Bacillati</taxon>
        <taxon>Actinomycetota</taxon>
        <taxon>Actinomycetes</taxon>
        <taxon>Actinomycetales</taxon>
        <taxon>Actinomycetaceae</taxon>
        <taxon>Nanchangia</taxon>
    </lineage>
</organism>
<dbReference type="Proteomes" id="UP000627538">
    <property type="component" value="Unassembled WGS sequence"/>
</dbReference>
<protein>
    <submittedName>
        <fullName evidence="2">Flavodoxin</fullName>
    </submittedName>
</protein>